<feature type="non-terminal residue" evidence="1">
    <location>
        <position position="1"/>
    </location>
</feature>
<proteinExistence type="predicted"/>
<organism evidence="1">
    <name type="scientific">marine sediment metagenome</name>
    <dbReference type="NCBI Taxonomy" id="412755"/>
    <lineage>
        <taxon>unclassified sequences</taxon>
        <taxon>metagenomes</taxon>
        <taxon>ecological metagenomes</taxon>
    </lineage>
</organism>
<dbReference type="EMBL" id="BARS01020486">
    <property type="protein sequence ID" value="GAG07853.1"/>
    <property type="molecule type" value="Genomic_DNA"/>
</dbReference>
<feature type="non-terminal residue" evidence="1">
    <location>
        <position position="273"/>
    </location>
</feature>
<gene>
    <name evidence="1" type="ORF">S01H1_33028</name>
</gene>
<evidence type="ECO:0000313" key="1">
    <source>
        <dbReference type="EMBL" id="GAG07853.1"/>
    </source>
</evidence>
<reference evidence="1" key="1">
    <citation type="journal article" date="2014" name="Front. Microbiol.">
        <title>High frequency of phylogenetically diverse reductive dehalogenase-homologous genes in deep subseafloor sedimentary metagenomes.</title>
        <authorList>
            <person name="Kawai M."/>
            <person name="Futagami T."/>
            <person name="Toyoda A."/>
            <person name="Takaki Y."/>
            <person name="Nishi S."/>
            <person name="Hori S."/>
            <person name="Arai W."/>
            <person name="Tsubouchi T."/>
            <person name="Morono Y."/>
            <person name="Uchiyama I."/>
            <person name="Ito T."/>
            <person name="Fujiyama A."/>
            <person name="Inagaki F."/>
            <person name="Takami H."/>
        </authorList>
    </citation>
    <scope>NUCLEOTIDE SEQUENCE</scope>
    <source>
        <strain evidence="1">Expedition CK06-06</strain>
    </source>
</reference>
<comment type="caution">
    <text evidence="1">The sequence shown here is derived from an EMBL/GenBank/DDBJ whole genome shotgun (WGS) entry which is preliminary data.</text>
</comment>
<sequence length="273" mass="31395">SAGNKTYNVSYQVYSAISGKIKDVSPLISTPPYYPCFLSGNPGWVGQTCHLNYNHLQKYYRFGTTREPEERINPDLCKEVISIADYSCGCSNVQNCKYSIQAQLEAFIENKTAKCVDFSSFIEYNITTGKIKANVTFGNDDVSVKIDFPITIMIKGYQPVIRILNFYTIERVRFKNVFDVARNIINKDMSDVEFRAEEDSPQFTNVYEEISVEKKDFLPNTSIVKIIDSKSKIDGEDYVFMFARENRHPALDYFKKHPYSNYNMYVIAGKTLE</sequence>
<protein>
    <submittedName>
        <fullName evidence="1">Uncharacterized protein</fullName>
    </submittedName>
</protein>
<name>X0V5S2_9ZZZZ</name>
<dbReference type="AlphaFoldDB" id="X0V5S2"/>
<accession>X0V5S2</accession>